<dbReference type="InterPro" id="IPR001920">
    <property type="entry name" value="Asp/Glu_race"/>
</dbReference>
<dbReference type="NCBIfam" id="TIGR00035">
    <property type="entry name" value="asp_race"/>
    <property type="match status" value="1"/>
</dbReference>
<evidence type="ECO:0000256" key="2">
    <source>
        <dbReference type="ARBA" id="ARBA00023235"/>
    </source>
</evidence>
<dbReference type="Gene3D" id="3.40.50.1860">
    <property type="match status" value="2"/>
</dbReference>
<dbReference type="AlphaFoldDB" id="A0AB39V8A0"/>
<evidence type="ECO:0000313" key="3">
    <source>
        <dbReference type="EMBL" id="XDU63661.1"/>
    </source>
</evidence>
<gene>
    <name evidence="3" type="ORF">AB8B23_06875</name>
</gene>
<dbReference type="EMBL" id="CP165646">
    <property type="protein sequence ID" value="XDU63661.1"/>
    <property type="molecule type" value="Genomic_DNA"/>
</dbReference>
<dbReference type="PANTHER" id="PTHR21198:SF7">
    <property type="entry name" value="ASPARTATE-GLUTAMATE RACEMASE FAMILY"/>
    <property type="match status" value="1"/>
</dbReference>
<keyword evidence="2" id="KW-0413">Isomerase</keyword>
<dbReference type="PROSITE" id="PS00923">
    <property type="entry name" value="ASP_GLU_RACEMASE_1"/>
    <property type="match status" value="1"/>
</dbReference>
<accession>A0AB39V8A0</accession>
<dbReference type="KEGG" id="lmes:AB8B23_06875"/>
<sequence length="229" mass="25513">MKTIGLIGGMSWESTITYYKIINETVKERLGGLHSAKCILYSVDFQEIEECQANGNWGKSGEILGEAAYNLEKAGADFIVICTNTMHKVVNQIKEKISIPILHIAEMTAEKILEKGLKNIALLGTKYTMEQDFYKSKLIEKGINVIVPDKNDVEIINKVIYDELCLGTINSNSKKKFLEIVDKLRNKGAEGIILGCTEIGLLIKNEDTDVPLFDTAIIHAERAAIYSIK</sequence>
<proteinExistence type="inferred from homology"/>
<dbReference type="InterPro" id="IPR004380">
    <property type="entry name" value="Asp_race"/>
</dbReference>
<evidence type="ECO:0000256" key="1">
    <source>
        <dbReference type="ARBA" id="ARBA00007847"/>
    </source>
</evidence>
<dbReference type="RefSeq" id="WP_369712127.1">
    <property type="nucleotide sequence ID" value="NZ_CP165646.1"/>
</dbReference>
<protein>
    <submittedName>
        <fullName evidence="3">Aspartate/glutamate racemase family protein</fullName>
    </submittedName>
</protein>
<reference evidence="3" key="1">
    <citation type="submission" date="2024-07" db="EMBL/GenBank/DDBJ databases">
        <authorList>
            <person name="Li X.-J."/>
            <person name="Wang X."/>
        </authorList>
    </citation>
    <scope>NUCLEOTIDE SEQUENCE</scope>
    <source>
        <strain evidence="3">HSP-342</strain>
    </source>
</reference>
<dbReference type="InterPro" id="IPR018187">
    <property type="entry name" value="Asp/Glu_racemase_AS_1"/>
</dbReference>
<dbReference type="GO" id="GO:0047661">
    <property type="term" value="F:amino-acid racemase activity"/>
    <property type="evidence" value="ECO:0007669"/>
    <property type="project" value="InterPro"/>
</dbReference>
<comment type="similarity">
    <text evidence="1">Belongs to the aspartate/glutamate racemases family.</text>
</comment>
<name>A0AB39V8A0_9FUSO</name>
<dbReference type="PANTHER" id="PTHR21198">
    <property type="entry name" value="GLUTAMATE RACEMASE"/>
    <property type="match status" value="1"/>
</dbReference>
<dbReference type="InterPro" id="IPR015942">
    <property type="entry name" value="Asp/Glu/hydantoin_racemase"/>
</dbReference>
<organism evidence="3">
    <name type="scientific">Leptotrichia mesophila</name>
    <dbReference type="NCBI Taxonomy" id="3239303"/>
    <lineage>
        <taxon>Bacteria</taxon>
        <taxon>Fusobacteriati</taxon>
        <taxon>Fusobacteriota</taxon>
        <taxon>Fusobacteriia</taxon>
        <taxon>Fusobacteriales</taxon>
        <taxon>Leptotrichiaceae</taxon>
        <taxon>Leptotrichia</taxon>
    </lineage>
</organism>
<dbReference type="Pfam" id="PF01177">
    <property type="entry name" value="Asp_Glu_race"/>
    <property type="match status" value="1"/>
</dbReference>
<dbReference type="SUPFAM" id="SSF53681">
    <property type="entry name" value="Aspartate/glutamate racemase"/>
    <property type="match status" value="2"/>
</dbReference>